<dbReference type="Gene3D" id="2.60.40.10">
    <property type="entry name" value="Immunoglobulins"/>
    <property type="match status" value="4"/>
</dbReference>
<reference evidence="11 12" key="2">
    <citation type="journal article" date="2024" name="G3 (Bethesda)">
        <title>The genome of the cryopelagic Antarctic bald notothen, Trematomus borchgrevinki.</title>
        <authorList>
            <person name="Rayamajhi N."/>
            <person name="Rivera-Colon A.G."/>
            <person name="Minhas B.F."/>
            <person name="Cheng C.C."/>
            <person name="Catchen J.M."/>
        </authorList>
    </citation>
    <scope>NUCLEOTIDE SEQUENCE [LARGE SCALE GENOMIC DNA]</scope>
    <source>
        <strain evidence="11">AGRC-2024</strain>
    </source>
</reference>
<dbReference type="PANTHER" id="PTHR23037">
    <property type="entry name" value="CYTOKINE RECEPTOR"/>
    <property type="match status" value="1"/>
</dbReference>
<evidence type="ECO:0000256" key="1">
    <source>
        <dbReference type="ARBA" id="ARBA00004479"/>
    </source>
</evidence>
<evidence type="ECO:0000313" key="11">
    <source>
        <dbReference type="EMBL" id="KAL3054136.1"/>
    </source>
</evidence>
<proteinExistence type="predicted"/>
<keyword evidence="2 9" id="KW-0812">Transmembrane</keyword>
<dbReference type="PANTHER" id="PTHR23037:SF41">
    <property type="entry name" value="COLONY STIMULATING FACTOR 2 RECEPTOR, BETA, LOW-AFFINITY (GRANULOCYTE-MACROPHAGE) PRECURSOR"/>
    <property type="match status" value="1"/>
</dbReference>
<feature type="compositionally biased region" description="Polar residues" evidence="8">
    <location>
        <begin position="660"/>
        <end position="680"/>
    </location>
</feature>
<accession>A0ABD2GK25</accession>
<feature type="compositionally biased region" description="Polar residues" evidence="8">
    <location>
        <begin position="692"/>
        <end position="701"/>
    </location>
</feature>
<evidence type="ECO:0000259" key="10">
    <source>
        <dbReference type="PROSITE" id="PS50853"/>
    </source>
</evidence>
<feature type="transmembrane region" description="Helical" evidence="9">
    <location>
        <begin position="482"/>
        <end position="502"/>
    </location>
</feature>
<comment type="subcellular location">
    <subcellularLocation>
        <location evidence="1">Membrane</location>
        <topology evidence="1">Single-pass type I membrane protein</topology>
    </subcellularLocation>
</comment>
<sequence>MNSFDRFSDCVRTIRLLGDVNTQSEVYRNIPQTKRGSWLCVCPGMMPLYWVVLWSTLPPLVLCCAPDCCSVHESSSNVSPLLKSLQCHNDYKSHVLCRWREHRNTTLTLWFKTENNREQCLPCGAEEEREHRTVQCRYETRVFSIGIKHTVFFLENNTLCSSVPHKPLDLSQHLRARPPVNLSSHDGGDGGDGGRRLSWSSPYPSSSSLNRNLTYQLSYRTHGQDNWTSEDVTNTSVKLEKGLLLPGRRYEARVRVRASVGQWSDWSPVVTWHSETDTGQIPSLHCVLDGEREVTCSWEVSRNVDHFITYQLVLPNNQTPPSQRRCVNLTVSSDPGGGVVRYSCSLTDADPKHLLVELQPSHQAKSFNVCEHIRPKPPQQVSVKPRDRNWMVEWTHPASKGPELYYQVCYYKTTDQGCSVLENISKGSMALMILGDSLVPSQLYRVKVRSLVVPNLYQGVPSEWSPPADWTSHKATLSVTKLIYVTVSVFVTAVVLGLYFSIPACQRRVILWVDSVPSPAKSKILSEIKAATTFMQNESATMCRVLSLDSEYTCSSDALLWPTKDTEKKRLQDEHSWKCDDLPPPNEKVSGSDTSAMSFSGPYIFCQSSESESTSMDVRCEEKEQEAPTEDSASPSPLNFALFGEGYVCLPNRNVSRSTQDLVSHSSANTNSAEQNQQSPVEMDVQLGLNEPISSPQTPAFTSWPEGGATQASGYCHLPGAK</sequence>
<dbReference type="InterPro" id="IPR048668">
    <property type="entry name" value="IL3RB_N"/>
</dbReference>
<dbReference type="SUPFAM" id="SSF49265">
    <property type="entry name" value="Fibronectin type III"/>
    <property type="match status" value="4"/>
</dbReference>
<keyword evidence="5 9" id="KW-0472">Membrane</keyword>
<keyword evidence="12" id="KW-1185">Reference proteome</keyword>
<feature type="region of interest" description="Disordered" evidence="8">
    <location>
        <begin position="178"/>
        <end position="208"/>
    </location>
</feature>
<feature type="region of interest" description="Disordered" evidence="8">
    <location>
        <begin position="615"/>
        <end position="637"/>
    </location>
</feature>
<dbReference type="EMBL" id="JBIYXZ010002078">
    <property type="protein sequence ID" value="KAL3054136.1"/>
    <property type="molecule type" value="Genomic_DNA"/>
</dbReference>
<dbReference type="InterPro" id="IPR036116">
    <property type="entry name" value="FN3_sf"/>
</dbReference>
<feature type="region of interest" description="Disordered" evidence="8">
    <location>
        <begin position="660"/>
        <end position="722"/>
    </location>
</feature>
<dbReference type="AlphaFoldDB" id="A0ABD2GK25"/>
<evidence type="ECO:0000256" key="3">
    <source>
        <dbReference type="ARBA" id="ARBA00022729"/>
    </source>
</evidence>
<gene>
    <name evidence="11" type="ORF">OYC64_006465</name>
</gene>
<evidence type="ECO:0000256" key="5">
    <source>
        <dbReference type="ARBA" id="ARBA00023136"/>
    </source>
</evidence>
<feature type="region of interest" description="Disordered" evidence="8">
    <location>
        <begin position="572"/>
        <end position="595"/>
    </location>
</feature>
<dbReference type="InterPro" id="IPR003961">
    <property type="entry name" value="FN3_dom"/>
</dbReference>
<evidence type="ECO:0000313" key="12">
    <source>
        <dbReference type="Proteomes" id="UP001619887"/>
    </source>
</evidence>
<comment type="caution">
    <text evidence="11">The sequence shown here is derived from an EMBL/GenBank/DDBJ whole genome shotgun (WGS) entry which is preliminary data.</text>
</comment>
<evidence type="ECO:0000256" key="7">
    <source>
        <dbReference type="ARBA" id="ARBA00023180"/>
    </source>
</evidence>
<dbReference type="Pfam" id="PF21460">
    <property type="entry name" value="IL3Rb_N"/>
    <property type="match status" value="1"/>
</dbReference>
<evidence type="ECO:0000256" key="2">
    <source>
        <dbReference type="ARBA" id="ARBA00022692"/>
    </source>
</evidence>
<dbReference type="GO" id="GO:0016020">
    <property type="term" value="C:membrane"/>
    <property type="evidence" value="ECO:0007669"/>
    <property type="project" value="UniProtKB-SubCell"/>
</dbReference>
<keyword evidence="6" id="KW-0675">Receptor</keyword>
<evidence type="ECO:0000256" key="8">
    <source>
        <dbReference type="SAM" id="MobiDB-lite"/>
    </source>
</evidence>
<dbReference type="Proteomes" id="UP001619887">
    <property type="component" value="Unassembled WGS sequence"/>
</dbReference>
<name>A0ABD2GK25_PAGBO</name>
<keyword evidence="4 9" id="KW-1133">Transmembrane helix</keyword>
<evidence type="ECO:0000256" key="4">
    <source>
        <dbReference type="ARBA" id="ARBA00022989"/>
    </source>
</evidence>
<protein>
    <recommendedName>
        <fullName evidence="10">Fibronectin type-III domain-containing protein</fullName>
    </recommendedName>
</protein>
<organism evidence="11 12">
    <name type="scientific">Pagothenia borchgrevinki</name>
    <name type="common">Bald rockcod</name>
    <name type="synonym">Trematomus borchgrevinki</name>
    <dbReference type="NCBI Taxonomy" id="8213"/>
    <lineage>
        <taxon>Eukaryota</taxon>
        <taxon>Metazoa</taxon>
        <taxon>Chordata</taxon>
        <taxon>Craniata</taxon>
        <taxon>Vertebrata</taxon>
        <taxon>Euteleostomi</taxon>
        <taxon>Actinopterygii</taxon>
        <taxon>Neopterygii</taxon>
        <taxon>Teleostei</taxon>
        <taxon>Neoteleostei</taxon>
        <taxon>Acanthomorphata</taxon>
        <taxon>Eupercaria</taxon>
        <taxon>Perciformes</taxon>
        <taxon>Notothenioidei</taxon>
        <taxon>Nototheniidae</taxon>
        <taxon>Pagothenia</taxon>
    </lineage>
</organism>
<feature type="domain" description="Fibronectin type-III" evidence="10">
    <location>
        <begin position="178"/>
        <end position="277"/>
    </location>
</feature>
<feature type="compositionally biased region" description="Low complexity" evidence="8">
    <location>
        <begin position="198"/>
        <end position="208"/>
    </location>
</feature>
<keyword evidence="3" id="KW-0732">Signal</keyword>
<dbReference type="InterPro" id="IPR013783">
    <property type="entry name" value="Ig-like_fold"/>
</dbReference>
<evidence type="ECO:0000256" key="6">
    <source>
        <dbReference type="ARBA" id="ARBA00023170"/>
    </source>
</evidence>
<feature type="domain" description="Fibronectin type-III" evidence="10">
    <location>
        <begin position="374"/>
        <end position="474"/>
    </location>
</feature>
<dbReference type="PROSITE" id="PS50853">
    <property type="entry name" value="FN3"/>
    <property type="match status" value="2"/>
</dbReference>
<feature type="compositionally biased region" description="Basic and acidic residues" evidence="8">
    <location>
        <begin position="572"/>
        <end position="581"/>
    </location>
</feature>
<feature type="compositionally biased region" description="Basic and acidic residues" evidence="8">
    <location>
        <begin position="186"/>
        <end position="195"/>
    </location>
</feature>
<dbReference type="SMART" id="SM00060">
    <property type="entry name" value="FN3"/>
    <property type="match status" value="2"/>
</dbReference>
<keyword evidence="7" id="KW-0325">Glycoprotein</keyword>
<reference evidence="11 12" key="1">
    <citation type="journal article" date="2022" name="G3 (Bethesda)">
        <title>Evaluating Illumina-, Nanopore-, and PacBio-based genome assembly strategies with the bald notothen, Trematomus borchgrevinki.</title>
        <authorList>
            <person name="Rayamajhi N."/>
            <person name="Cheng C.C."/>
            <person name="Catchen J.M."/>
        </authorList>
    </citation>
    <scope>NUCLEOTIDE SEQUENCE [LARGE SCALE GENOMIC DNA]</scope>
    <source>
        <strain evidence="11">AGRC-2024</strain>
    </source>
</reference>
<evidence type="ECO:0000256" key="9">
    <source>
        <dbReference type="SAM" id="Phobius"/>
    </source>
</evidence>
<dbReference type="CDD" id="cd00063">
    <property type="entry name" value="FN3"/>
    <property type="match status" value="2"/>
</dbReference>